<dbReference type="EMBL" id="MFNE01000006">
    <property type="protein sequence ID" value="OGG96956.1"/>
    <property type="molecule type" value="Genomic_DNA"/>
</dbReference>
<dbReference type="InterPro" id="IPR000184">
    <property type="entry name" value="Bac_surfAg_D15"/>
</dbReference>
<evidence type="ECO:0000259" key="10">
    <source>
        <dbReference type="Pfam" id="PF07244"/>
    </source>
</evidence>
<evidence type="ECO:0000259" key="9">
    <source>
        <dbReference type="Pfam" id="PF01103"/>
    </source>
</evidence>
<evidence type="ECO:0000256" key="1">
    <source>
        <dbReference type="ARBA" id="ARBA00004370"/>
    </source>
</evidence>
<evidence type="ECO:0000256" key="8">
    <source>
        <dbReference type="NCBIfam" id="TIGR03303"/>
    </source>
</evidence>
<evidence type="ECO:0000313" key="11">
    <source>
        <dbReference type="EMBL" id="OGG96956.1"/>
    </source>
</evidence>
<keyword evidence="7" id="KW-0998">Cell outer membrane</keyword>
<evidence type="ECO:0000256" key="5">
    <source>
        <dbReference type="ARBA" id="ARBA00022737"/>
    </source>
</evidence>
<keyword evidence="2" id="KW-1134">Transmembrane beta strand</keyword>
<evidence type="ECO:0000256" key="7">
    <source>
        <dbReference type="ARBA" id="ARBA00023237"/>
    </source>
</evidence>
<feature type="domain" description="Bacterial surface antigen (D15)" evidence="9">
    <location>
        <begin position="482"/>
        <end position="836"/>
    </location>
</feature>
<dbReference type="Proteomes" id="UP000178449">
    <property type="component" value="Unassembled WGS sequence"/>
</dbReference>
<dbReference type="GO" id="GO:0009279">
    <property type="term" value="C:cell outer membrane"/>
    <property type="evidence" value="ECO:0007669"/>
    <property type="project" value="UniProtKB-UniRule"/>
</dbReference>
<feature type="domain" description="POTRA" evidence="10">
    <location>
        <begin position="103"/>
        <end position="178"/>
    </location>
</feature>
<dbReference type="PANTHER" id="PTHR12815:SF47">
    <property type="entry name" value="TRANSLOCATION AND ASSEMBLY MODULE SUBUNIT TAMA"/>
    <property type="match status" value="1"/>
</dbReference>
<keyword evidence="4" id="KW-0732">Signal</keyword>
<dbReference type="Gene3D" id="3.10.20.310">
    <property type="entry name" value="membrane protein fhac"/>
    <property type="match status" value="5"/>
</dbReference>
<dbReference type="STRING" id="1817772.A2527_02550"/>
<evidence type="ECO:0000256" key="3">
    <source>
        <dbReference type="ARBA" id="ARBA00022692"/>
    </source>
</evidence>
<evidence type="ECO:0000256" key="2">
    <source>
        <dbReference type="ARBA" id="ARBA00022452"/>
    </source>
</evidence>
<gene>
    <name evidence="11" type="ORF">A2527_02550</name>
</gene>
<comment type="caution">
    <text evidence="11">The sequence shown here is derived from an EMBL/GenBank/DDBJ whole genome shotgun (WGS) entry which is preliminary data.</text>
</comment>
<evidence type="ECO:0000313" key="12">
    <source>
        <dbReference type="Proteomes" id="UP000178449"/>
    </source>
</evidence>
<dbReference type="InterPro" id="IPR023707">
    <property type="entry name" value="OM_assembly_BamA"/>
</dbReference>
<dbReference type="AlphaFoldDB" id="A0A1F6GFS4"/>
<dbReference type="PANTHER" id="PTHR12815">
    <property type="entry name" value="SORTING AND ASSEMBLY MACHINERY SAMM50 PROTEIN FAMILY MEMBER"/>
    <property type="match status" value="1"/>
</dbReference>
<keyword evidence="5" id="KW-0677">Repeat</keyword>
<feature type="domain" description="POTRA" evidence="10">
    <location>
        <begin position="380"/>
        <end position="451"/>
    </location>
</feature>
<dbReference type="Pfam" id="PF07244">
    <property type="entry name" value="POTRA"/>
    <property type="match status" value="3"/>
</dbReference>
<name>A0A1F6GFS4_9PROT</name>
<evidence type="ECO:0000256" key="4">
    <source>
        <dbReference type="ARBA" id="ARBA00022729"/>
    </source>
</evidence>
<dbReference type="InterPro" id="IPR010827">
    <property type="entry name" value="BamA/TamA_POTRA"/>
</dbReference>
<dbReference type="PIRSF" id="PIRSF006076">
    <property type="entry name" value="OM_assembly_OMP85"/>
    <property type="match status" value="1"/>
</dbReference>
<accession>A0A1F6GFS4</accession>
<organism evidence="11 12">
    <name type="scientific">Candidatus Lambdaproteobacteria bacterium RIFOXYD2_FULL_50_16</name>
    <dbReference type="NCBI Taxonomy" id="1817772"/>
    <lineage>
        <taxon>Bacteria</taxon>
        <taxon>Pseudomonadati</taxon>
        <taxon>Pseudomonadota</taxon>
        <taxon>Candidatus Lambdaproteobacteria</taxon>
    </lineage>
</organism>
<dbReference type="GO" id="GO:0071709">
    <property type="term" value="P:membrane assembly"/>
    <property type="evidence" value="ECO:0007669"/>
    <property type="project" value="InterPro"/>
</dbReference>
<reference evidence="11 12" key="1">
    <citation type="journal article" date="2016" name="Nat. Commun.">
        <title>Thousands of microbial genomes shed light on interconnected biogeochemical processes in an aquifer system.</title>
        <authorList>
            <person name="Anantharaman K."/>
            <person name="Brown C.T."/>
            <person name="Hug L.A."/>
            <person name="Sharon I."/>
            <person name="Castelle C.J."/>
            <person name="Probst A.J."/>
            <person name="Thomas B.C."/>
            <person name="Singh A."/>
            <person name="Wilkins M.J."/>
            <person name="Karaoz U."/>
            <person name="Brodie E.L."/>
            <person name="Williams K.H."/>
            <person name="Hubbard S.S."/>
            <person name="Banfield J.F."/>
        </authorList>
    </citation>
    <scope>NUCLEOTIDE SEQUENCE [LARGE SCALE GENOMIC DNA]</scope>
</reference>
<dbReference type="NCBIfam" id="TIGR03303">
    <property type="entry name" value="OM_YaeT"/>
    <property type="match status" value="1"/>
</dbReference>
<proteinExistence type="predicted"/>
<sequence>MRVAGLFLLLGLILPWSLSAQMLPSMQQGKVVDIRMEGIDLIEKGVLYNSITTAIGYDLSPGQVAQDIKTLFGLGYFNDVSVSTEPAGPGELVLIFKLVEKARIQKFEIKGMNLLDKKTIEEQILVHRNNMIDLVRIKRDLDMLKGEYRKKGHLRTRIGYRIETIDVKRVNLYYEIDELPQVYLTKFHIEGTQFFFPLDVERLLQSAEVDCFSWVTDSGVFQEEKINQDLALITQEYLKNGFIKVHIDKPKVIMTQKRDLAVVEVWLKITEGDQYFTGELDIKSADNNKLLRQISEETDPDTEGEQTPLTYKQTYIEGEMKLKKGEVYNPFKQNEDRFGLNDIYMEQGYAFARVMPDPVIHDDTKIVDVNYRIARGEKAYIGRLEIEGNYETQDRVVRRELRIHDNELFNGVKLRDSNKQITKLGFFEPGYGVELDQQPGKNDLEVDYNIKLSEAQTGSFNASLSYSAYNGLVLSLGISKRNLFGTGKSANFTVERRQRGESLFNVSLISPYIFDSNFTNSTSVFSEYLTDTEYNTRRTGFTTGLSYPLWENWDGSVRYAYTNESYVGASAVGTSLLGGSESQTYRSIRPGVSYSSVNNPMFPSDGFDANLSAERFGGILGGTTDYQNISFTSRFFNSLNDDETVVFMAQYRQSQLMRTDPNKEIPAAQRFLTGGVTSIRGHVWGDIQGPAGYYERASEFSIAKKYPYEGDYPDCASGGSNCPANLPENLPDERKYYNEHQRGTLLKIMNLEVLFPLTREGRNIRGLFFFDAGNVWSEDRMYEILGVKKDPFYLRKSYGTGIRMITPMGVFRFEYGIKLDKKPQEEPSRLDFTISGLF</sequence>
<evidence type="ECO:0000256" key="6">
    <source>
        <dbReference type="ARBA" id="ARBA00023136"/>
    </source>
</evidence>
<comment type="subcellular location">
    <subcellularLocation>
        <location evidence="1">Membrane</location>
    </subcellularLocation>
</comment>
<keyword evidence="6" id="KW-0472">Membrane</keyword>
<protein>
    <recommendedName>
        <fullName evidence="8">Outer membrane protein assembly factor BamA</fullName>
    </recommendedName>
</protein>
<dbReference type="Pfam" id="PF01103">
    <property type="entry name" value="Omp85"/>
    <property type="match status" value="1"/>
</dbReference>
<dbReference type="InterPro" id="IPR039910">
    <property type="entry name" value="D15-like"/>
</dbReference>
<keyword evidence="3" id="KW-0812">Transmembrane</keyword>
<feature type="domain" description="POTRA" evidence="10">
    <location>
        <begin position="311"/>
        <end position="374"/>
    </location>
</feature>
<dbReference type="Gene3D" id="2.40.160.50">
    <property type="entry name" value="membrane protein fhac: a member of the omp85/tpsb transporter family"/>
    <property type="match status" value="1"/>
</dbReference>